<protein>
    <recommendedName>
        <fullName evidence="1">Aminotransferase class I/classII large domain-containing protein</fullName>
    </recommendedName>
</protein>
<dbReference type="Pfam" id="PF00155">
    <property type="entry name" value="Aminotran_1_2"/>
    <property type="match status" value="1"/>
</dbReference>
<proteinExistence type="predicted"/>
<gene>
    <name evidence="2" type="ORF">L596_014887</name>
</gene>
<dbReference type="InterPro" id="IPR004839">
    <property type="entry name" value="Aminotransferase_I/II_large"/>
</dbReference>
<dbReference type="SUPFAM" id="SSF53383">
    <property type="entry name" value="PLP-dependent transferases"/>
    <property type="match status" value="1"/>
</dbReference>
<dbReference type="InterPro" id="IPR015422">
    <property type="entry name" value="PyrdxlP-dep_Trfase_small"/>
</dbReference>
<dbReference type="GO" id="GO:0047536">
    <property type="term" value="F:2-aminoadipate transaminase activity"/>
    <property type="evidence" value="ECO:0007669"/>
    <property type="project" value="TreeGrafter"/>
</dbReference>
<sequence>MSRPEDFVTLFEGPMTTKYMFNVGAPPVFALKKAGELFDAASKQRMAEEVNDSARLLQYGAPVGDPRLIRALKKFLEEQYRDSVDEKFLVSTGGATSGLLFQMTQMFPDKCTVYCENLTYFLAVDILKNLHFKTMPVPMKPDGLDLEYLERVWEAELGSKTSNREPNKYNACLYIVPHYQNPTGIVYSPEVCCKLVTLARKYRVLVFCDDVYNILHYEQQPHKRLFAYDDPNDPEYNGGHVLSNGTFAKLLAPGFRLGWMELPLELKKKCWSNSMLLKSSGSLNTVMGGVVALMLEDGSASNLVSEIREDNKVKMASLLKILSEELPSDVTVTHQAQGGYFIYIQLPDRIDAKEFASFINKKYGIAVQEGFKFWSGEESDSERAKFINGIRLSVGYVSQRDVEDGSRLFCEGLKQFPSKI</sequence>
<dbReference type="OrthoDB" id="5827350at2759"/>
<dbReference type="InterPro" id="IPR015424">
    <property type="entry name" value="PyrdxlP-dep_Trfase"/>
</dbReference>
<evidence type="ECO:0000313" key="3">
    <source>
        <dbReference type="Proteomes" id="UP000298663"/>
    </source>
</evidence>
<dbReference type="PANTHER" id="PTHR42858">
    <property type="entry name" value="AMINOTRANSFERASE"/>
    <property type="match status" value="1"/>
</dbReference>
<dbReference type="GO" id="GO:0030170">
    <property type="term" value="F:pyridoxal phosphate binding"/>
    <property type="evidence" value="ECO:0007669"/>
    <property type="project" value="InterPro"/>
</dbReference>
<keyword evidence="3" id="KW-1185">Reference proteome</keyword>
<dbReference type="Gene3D" id="3.40.640.10">
    <property type="entry name" value="Type I PLP-dependent aspartate aminotransferase-like (Major domain)"/>
    <property type="match status" value="1"/>
</dbReference>
<reference evidence="2 3" key="2">
    <citation type="journal article" date="2019" name="G3 (Bethesda)">
        <title>Hybrid Assembly of the Genome of the Entomopathogenic Nematode Steinernema carpocapsae Identifies the X-Chromosome.</title>
        <authorList>
            <person name="Serra L."/>
            <person name="Macchietto M."/>
            <person name="Macias-Munoz A."/>
            <person name="McGill C.J."/>
            <person name="Rodriguez I.M."/>
            <person name="Rodriguez B."/>
            <person name="Murad R."/>
            <person name="Mortazavi A."/>
        </authorList>
    </citation>
    <scope>NUCLEOTIDE SEQUENCE [LARGE SCALE GENOMIC DNA]</scope>
    <source>
        <strain evidence="2 3">ALL</strain>
    </source>
</reference>
<dbReference type="STRING" id="34508.A0A4V6A2W7"/>
<dbReference type="Proteomes" id="UP000298663">
    <property type="component" value="Unassembled WGS sequence"/>
</dbReference>
<reference evidence="2 3" key="1">
    <citation type="journal article" date="2015" name="Genome Biol.">
        <title>Comparative genomics of Steinernema reveals deeply conserved gene regulatory networks.</title>
        <authorList>
            <person name="Dillman A.R."/>
            <person name="Macchietto M."/>
            <person name="Porter C.F."/>
            <person name="Rogers A."/>
            <person name="Williams B."/>
            <person name="Antoshechkin I."/>
            <person name="Lee M.M."/>
            <person name="Goodwin Z."/>
            <person name="Lu X."/>
            <person name="Lewis E.E."/>
            <person name="Goodrich-Blair H."/>
            <person name="Stock S.P."/>
            <person name="Adams B.J."/>
            <person name="Sternberg P.W."/>
            <person name="Mortazavi A."/>
        </authorList>
    </citation>
    <scope>NUCLEOTIDE SEQUENCE [LARGE SCALE GENOMIC DNA]</scope>
    <source>
        <strain evidence="2 3">ALL</strain>
    </source>
</reference>
<dbReference type="InterPro" id="IPR015421">
    <property type="entry name" value="PyrdxlP-dep_Trfase_major"/>
</dbReference>
<evidence type="ECO:0000259" key="1">
    <source>
        <dbReference type="Pfam" id="PF00155"/>
    </source>
</evidence>
<evidence type="ECO:0000313" key="2">
    <source>
        <dbReference type="EMBL" id="TKR80905.1"/>
    </source>
</evidence>
<organism evidence="2 3">
    <name type="scientific">Steinernema carpocapsae</name>
    <name type="common">Entomopathogenic nematode</name>
    <dbReference type="NCBI Taxonomy" id="34508"/>
    <lineage>
        <taxon>Eukaryota</taxon>
        <taxon>Metazoa</taxon>
        <taxon>Ecdysozoa</taxon>
        <taxon>Nematoda</taxon>
        <taxon>Chromadorea</taxon>
        <taxon>Rhabditida</taxon>
        <taxon>Tylenchina</taxon>
        <taxon>Panagrolaimomorpha</taxon>
        <taxon>Strongyloidoidea</taxon>
        <taxon>Steinernematidae</taxon>
        <taxon>Steinernema</taxon>
    </lineage>
</organism>
<accession>A0A4V6A2W7</accession>
<dbReference type="PANTHER" id="PTHR42858:SF1">
    <property type="entry name" value="LD15494P"/>
    <property type="match status" value="1"/>
</dbReference>
<dbReference type="EMBL" id="AZBU02000004">
    <property type="protein sequence ID" value="TKR80905.1"/>
    <property type="molecule type" value="Genomic_DNA"/>
</dbReference>
<dbReference type="AlphaFoldDB" id="A0A4V6A2W7"/>
<name>A0A4V6A2W7_STECR</name>
<feature type="domain" description="Aminotransferase class I/classII large" evidence="1">
    <location>
        <begin position="44"/>
        <end position="373"/>
    </location>
</feature>
<comment type="caution">
    <text evidence="2">The sequence shown here is derived from an EMBL/GenBank/DDBJ whole genome shotgun (WGS) entry which is preliminary data.</text>
</comment>
<dbReference type="Gene3D" id="3.90.1150.10">
    <property type="entry name" value="Aspartate Aminotransferase, domain 1"/>
    <property type="match status" value="1"/>
</dbReference>
<dbReference type="CDD" id="cd00609">
    <property type="entry name" value="AAT_like"/>
    <property type="match status" value="1"/>
</dbReference>